<comment type="caution">
    <text evidence="1">The sequence shown here is derived from an EMBL/GenBank/DDBJ whole genome shotgun (WGS) entry which is preliminary data.</text>
</comment>
<accession>X1A6M3</accession>
<protein>
    <submittedName>
        <fullName evidence="1">Uncharacterized protein</fullName>
    </submittedName>
</protein>
<feature type="non-terminal residue" evidence="1">
    <location>
        <position position="1"/>
    </location>
</feature>
<organism evidence="1">
    <name type="scientific">marine sediment metagenome</name>
    <dbReference type="NCBI Taxonomy" id="412755"/>
    <lineage>
        <taxon>unclassified sequences</taxon>
        <taxon>metagenomes</taxon>
        <taxon>ecological metagenomes</taxon>
    </lineage>
</organism>
<sequence>CQSTIVLSQMGLALELHSLKKKDVVSCALFALVRAHSPDLELADKMLQVVESFVERLFQSAKPLPRGTQILLAFFLLGVRKSKRKLSHELEVKLVETLKKYCSSCESDNDTVTLAVLSLLSIEDPNDMLAALCQKKLRREMKSLIQREDIPRAALSIFGARIRKE</sequence>
<dbReference type="AlphaFoldDB" id="X1A6M3"/>
<name>X1A6M3_9ZZZZ</name>
<gene>
    <name evidence="1" type="ORF">S01H4_31108</name>
</gene>
<proteinExistence type="predicted"/>
<evidence type="ECO:0000313" key="1">
    <source>
        <dbReference type="EMBL" id="GAG77800.1"/>
    </source>
</evidence>
<dbReference type="EMBL" id="BART01016124">
    <property type="protein sequence ID" value="GAG77800.1"/>
    <property type="molecule type" value="Genomic_DNA"/>
</dbReference>
<reference evidence="1" key="1">
    <citation type="journal article" date="2014" name="Front. Microbiol.">
        <title>High frequency of phylogenetically diverse reductive dehalogenase-homologous genes in deep subseafloor sedimentary metagenomes.</title>
        <authorList>
            <person name="Kawai M."/>
            <person name="Futagami T."/>
            <person name="Toyoda A."/>
            <person name="Takaki Y."/>
            <person name="Nishi S."/>
            <person name="Hori S."/>
            <person name="Arai W."/>
            <person name="Tsubouchi T."/>
            <person name="Morono Y."/>
            <person name="Uchiyama I."/>
            <person name="Ito T."/>
            <person name="Fujiyama A."/>
            <person name="Inagaki F."/>
            <person name="Takami H."/>
        </authorList>
    </citation>
    <scope>NUCLEOTIDE SEQUENCE</scope>
    <source>
        <strain evidence="1">Expedition CK06-06</strain>
    </source>
</reference>